<accession>A0A923LQJ5</accession>
<dbReference type="InterPro" id="IPR024232">
    <property type="entry name" value="SpoIIIAH"/>
</dbReference>
<dbReference type="InterPro" id="IPR038503">
    <property type="entry name" value="SpoIIIAH_sf"/>
</dbReference>
<evidence type="ECO:0000313" key="3">
    <source>
        <dbReference type="Proteomes" id="UP000606720"/>
    </source>
</evidence>
<name>A0A923LQJ5_9FIRM</name>
<proteinExistence type="predicted"/>
<evidence type="ECO:0000256" key="1">
    <source>
        <dbReference type="SAM" id="MobiDB-lite"/>
    </source>
</evidence>
<feature type="region of interest" description="Disordered" evidence="1">
    <location>
        <begin position="233"/>
        <end position="261"/>
    </location>
</feature>
<dbReference type="AlphaFoldDB" id="A0A923LQJ5"/>
<gene>
    <name evidence="2" type="ORF">H8S17_10535</name>
</gene>
<dbReference type="RefSeq" id="WP_186867279.1">
    <property type="nucleotide sequence ID" value="NZ_JACOPH010000008.1"/>
</dbReference>
<keyword evidence="3" id="KW-1185">Reference proteome</keyword>
<reference evidence="2" key="1">
    <citation type="submission" date="2020-08" db="EMBL/GenBank/DDBJ databases">
        <title>Genome public.</title>
        <authorList>
            <person name="Liu C."/>
            <person name="Sun Q."/>
        </authorList>
    </citation>
    <scope>NUCLEOTIDE SEQUENCE</scope>
    <source>
        <strain evidence="2">BX1005</strain>
    </source>
</reference>
<dbReference type="Proteomes" id="UP000606720">
    <property type="component" value="Unassembled WGS sequence"/>
</dbReference>
<dbReference type="Gene3D" id="1.10.287.4300">
    <property type="entry name" value="Stage III sporulation protein AH-like"/>
    <property type="match status" value="1"/>
</dbReference>
<protein>
    <submittedName>
        <fullName evidence="2">SpoIIIAH-like family protein</fullName>
    </submittedName>
</protein>
<organism evidence="2 3">
    <name type="scientific">Roseburia zhanii</name>
    <dbReference type="NCBI Taxonomy" id="2763064"/>
    <lineage>
        <taxon>Bacteria</taxon>
        <taxon>Bacillati</taxon>
        <taxon>Bacillota</taxon>
        <taxon>Clostridia</taxon>
        <taxon>Lachnospirales</taxon>
        <taxon>Lachnospiraceae</taxon>
        <taxon>Roseburia</taxon>
    </lineage>
</organism>
<comment type="caution">
    <text evidence="2">The sequence shown here is derived from an EMBL/GenBank/DDBJ whole genome shotgun (WGS) entry which is preliminary data.</text>
</comment>
<dbReference type="Pfam" id="PF12685">
    <property type="entry name" value="SpoIIIAH"/>
    <property type="match status" value="1"/>
</dbReference>
<feature type="compositionally biased region" description="Low complexity" evidence="1">
    <location>
        <begin position="249"/>
        <end position="261"/>
    </location>
</feature>
<sequence length="261" mass="27966">MKRSLKKNQIIITALALMIAVAGYVSYTRNNLDSTAAEEASADISKDSFEISDDAIMEGDIFTDTDDGSLDVAMSTETTGEDVAMNEESVTTDATQTAETGSDVNPGEAVLTSSTISNVDFAAEMKLAREQVRAKNKETLLGIVNSTTLTDEQKQAAVDEMISLTDTAEREAAAEMLLEAKGFTDVVVSITDNAVDVVLDMGDVTDAKRAQIEDIVKRKTNISAENIIITPIETAAGAESENTEENSTEQDSTQTQNQTEQ</sequence>
<evidence type="ECO:0000313" key="2">
    <source>
        <dbReference type="EMBL" id="MBC5714642.1"/>
    </source>
</evidence>
<dbReference type="EMBL" id="JACOPH010000008">
    <property type="protein sequence ID" value="MBC5714642.1"/>
    <property type="molecule type" value="Genomic_DNA"/>
</dbReference>